<evidence type="ECO:0000256" key="1">
    <source>
        <dbReference type="SAM" id="MobiDB-lite"/>
    </source>
</evidence>
<accession>A0A8X7CKM1</accession>
<keyword evidence="3" id="KW-1185">Reference proteome</keyword>
<comment type="caution">
    <text evidence="2">The sequence shown here is derived from an EMBL/GenBank/DDBJ whole genome shotgun (WGS) entry which is preliminary data.</text>
</comment>
<feature type="region of interest" description="Disordered" evidence="1">
    <location>
        <begin position="20"/>
        <end position="47"/>
    </location>
</feature>
<dbReference type="EMBL" id="BMAV01017470">
    <property type="protein sequence ID" value="GFY69140.1"/>
    <property type="molecule type" value="Genomic_DNA"/>
</dbReference>
<evidence type="ECO:0000313" key="3">
    <source>
        <dbReference type="Proteomes" id="UP000886998"/>
    </source>
</evidence>
<feature type="non-terminal residue" evidence="2">
    <location>
        <position position="1"/>
    </location>
</feature>
<reference evidence="2" key="1">
    <citation type="submission" date="2020-08" db="EMBL/GenBank/DDBJ databases">
        <title>Multicomponent nature underlies the extraordinary mechanical properties of spider dragline silk.</title>
        <authorList>
            <person name="Kono N."/>
            <person name="Nakamura H."/>
            <person name="Mori M."/>
            <person name="Yoshida Y."/>
            <person name="Ohtoshi R."/>
            <person name="Malay A.D."/>
            <person name="Moran D.A.P."/>
            <person name="Tomita M."/>
            <person name="Numata K."/>
            <person name="Arakawa K."/>
        </authorList>
    </citation>
    <scope>NUCLEOTIDE SEQUENCE</scope>
</reference>
<sequence length="91" mass="10249">LREHVDLAWHSIIRSGRRQRIQPDHCPAISPGPNDPQLPPVSDVLRCPGTDRVDRTHPLVTSDQVLPDARYCCHPRIHQPEPPAGFLGLLR</sequence>
<proteinExistence type="predicted"/>
<name>A0A8X7CKM1_9ARAC</name>
<gene>
    <name evidence="2" type="ORF">TNIN_78111</name>
</gene>
<evidence type="ECO:0000313" key="2">
    <source>
        <dbReference type="EMBL" id="GFY69140.1"/>
    </source>
</evidence>
<dbReference type="AlphaFoldDB" id="A0A8X7CKM1"/>
<organism evidence="2 3">
    <name type="scientific">Trichonephila inaurata madagascariensis</name>
    <dbReference type="NCBI Taxonomy" id="2747483"/>
    <lineage>
        <taxon>Eukaryota</taxon>
        <taxon>Metazoa</taxon>
        <taxon>Ecdysozoa</taxon>
        <taxon>Arthropoda</taxon>
        <taxon>Chelicerata</taxon>
        <taxon>Arachnida</taxon>
        <taxon>Araneae</taxon>
        <taxon>Araneomorphae</taxon>
        <taxon>Entelegynae</taxon>
        <taxon>Araneoidea</taxon>
        <taxon>Nephilidae</taxon>
        <taxon>Trichonephila</taxon>
        <taxon>Trichonephila inaurata</taxon>
    </lineage>
</organism>
<protein>
    <submittedName>
        <fullName evidence="2">Uncharacterized protein</fullName>
    </submittedName>
</protein>
<dbReference type="Proteomes" id="UP000886998">
    <property type="component" value="Unassembled WGS sequence"/>
</dbReference>